<name>A0AAD5Q8X7_PYTIN</name>
<dbReference type="InterPro" id="IPR041966">
    <property type="entry name" value="LOTUS-like"/>
</dbReference>
<dbReference type="Proteomes" id="UP001209570">
    <property type="component" value="Unassembled WGS sequence"/>
</dbReference>
<keyword evidence="5" id="KW-1185">Reference proteome</keyword>
<protein>
    <recommendedName>
        <fullName evidence="6">WW domain-containing protein</fullName>
    </recommendedName>
</protein>
<dbReference type="EMBL" id="JAKCXM010000253">
    <property type="protein sequence ID" value="KAJ0397423.1"/>
    <property type="molecule type" value="Genomic_DNA"/>
</dbReference>
<feature type="domain" description="HTH OST-type" evidence="3">
    <location>
        <begin position="292"/>
        <end position="369"/>
    </location>
</feature>
<dbReference type="InterPro" id="IPR001202">
    <property type="entry name" value="WW_dom"/>
</dbReference>
<feature type="compositionally biased region" description="Acidic residues" evidence="1">
    <location>
        <begin position="227"/>
        <end position="238"/>
    </location>
</feature>
<evidence type="ECO:0000259" key="2">
    <source>
        <dbReference type="PROSITE" id="PS50020"/>
    </source>
</evidence>
<proteinExistence type="predicted"/>
<dbReference type="Gene3D" id="3.30.420.610">
    <property type="entry name" value="LOTUS domain-like"/>
    <property type="match status" value="1"/>
</dbReference>
<dbReference type="SMART" id="SM00456">
    <property type="entry name" value="WW"/>
    <property type="match status" value="1"/>
</dbReference>
<organism evidence="4 5">
    <name type="scientific">Pythium insidiosum</name>
    <name type="common">Pythiosis disease agent</name>
    <dbReference type="NCBI Taxonomy" id="114742"/>
    <lineage>
        <taxon>Eukaryota</taxon>
        <taxon>Sar</taxon>
        <taxon>Stramenopiles</taxon>
        <taxon>Oomycota</taxon>
        <taxon>Peronosporomycetes</taxon>
        <taxon>Pythiales</taxon>
        <taxon>Pythiaceae</taxon>
        <taxon>Pythium</taxon>
    </lineage>
</organism>
<reference evidence="4" key="1">
    <citation type="submission" date="2021-12" db="EMBL/GenBank/DDBJ databases">
        <title>Prjna785345.</title>
        <authorList>
            <person name="Rujirawat T."/>
            <person name="Krajaejun T."/>
        </authorList>
    </citation>
    <scope>NUCLEOTIDE SEQUENCE</scope>
    <source>
        <strain evidence="4">Pi057C3</strain>
    </source>
</reference>
<dbReference type="AlphaFoldDB" id="A0AAD5Q8X7"/>
<sequence>MSLLEAFAVLLNFTTNYYLEGKPYRPTREDIMRLLSSNEENVHLGDKEGLIHRYDVKALYVLPLFDVYSFGEGTRREMLYSITPVIHHPRLRPNNYRLHQISPAFAAICNWVRAAFFFAKKAIDIGPVVRRVMAQLVVLDHLRESLGASREELRRIQERVDEGRALLDDRARVVSDCEQREKDLRRVIDDIEALDRAEHERMEKSKIKKPQVFRPPSAGLPSRSSEDDAQVEGDEDSIESAKKRLGEESARVEAINRRQVFEEDHGNASQVVRRRKEDVLSTILEDPDLAQDFDLLKKEVRKVIDKCGGKVPLDEFPQKFEDIMHKPLDPSHFGGIKKLRKLLLLLEDVCVIVEPEREGEVETVQFPVEPDDQPMLPRLPYFCRGCPGISYATAGELSYHEKTKWHYWNMLAKFEGRAPMKYTLAATFWSEVYDSTDNSICYYNKMTGELVKGAEPPAEMQANDLVLELLQEQPAQVTAFDEPKGWVAANQNPSEMAPQGEEDPWQEVADEDGNVYFYNALTGESSWTHPSQSSDYGASSENTDSTSAILNPT</sequence>
<evidence type="ECO:0000256" key="1">
    <source>
        <dbReference type="SAM" id="MobiDB-lite"/>
    </source>
</evidence>
<dbReference type="PROSITE" id="PS51644">
    <property type="entry name" value="HTH_OST"/>
    <property type="match status" value="1"/>
</dbReference>
<feature type="region of interest" description="Disordered" evidence="1">
    <location>
        <begin position="199"/>
        <end position="246"/>
    </location>
</feature>
<feature type="domain" description="WW" evidence="2">
    <location>
        <begin position="499"/>
        <end position="532"/>
    </location>
</feature>
<dbReference type="PROSITE" id="PS01159">
    <property type="entry name" value="WW_DOMAIN_1"/>
    <property type="match status" value="1"/>
</dbReference>
<evidence type="ECO:0000313" key="4">
    <source>
        <dbReference type="EMBL" id="KAJ0397423.1"/>
    </source>
</evidence>
<dbReference type="Pfam" id="PF00397">
    <property type="entry name" value="WW"/>
    <property type="match status" value="1"/>
</dbReference>
<dbReference type="Gene3D" id="1.20.920.20">
    <property type="match status" value="1"/>
</dbReference>
<dbReference type="InterPro" id="IPR025605">
    <property type="entry name" value="OST-HTH/LOTUS_dom"/>
</dbReference>
<dbReference type="InterPro" id="IPR036020">
    <property type="entry name" value="WW_dom_sf"/>
</dbReference>
<gene>
    <name evidence="4" type="ORF">P43SY_008594</name>
</gene>
<evidence type="ECO:0000313" key="5">
    <source>
        <dbReference type="Proteomes" id="UP001209570"/>
    </source>
</evidence>
<feature type="region of interest" description="Disordered" evidence="1">
    <location>
        <begin position="526"/>
        <end position="553"/>
    </location>
</feature>
<dbReference type="Gene3D" id="2.20.70.10">
    <property type="match status" value="1"/>
</dbReference>
<dbReference type="SUPFAM" id="SSF51045">
    <property type="entry name" value="WW domain"/>
    <property type="match status" value="1"/>
</dbReference>
<evidence type="ECO:0000259" key="3">
    <source>
        <dbReference type="PROSITE" id="PS51644"/>
    </source>
</evidence>
<comment type="caution">
    <text evidence="4">The sequence shown here is derived from an EMBL/GenBank/DDBJ whole genome shotgun (WGS) entry which is preliminary data.</text>
</comment>
<dbReference type="CDD" id="cd00201">
    <property type="entry name" value="WW"/>
    <property type="match status" value="1"/>
</dbReference>
<accession>A0AAD5Q8X7</accession>
<evidence type="ECO:0008006" key="6">
    <source>
        <dbReference type="Google" id="ProtNLM"/>
    </source>
</evidence>
<dbReference type="PROSITE" id="PS50020">
    <property type="entry name" value="WW_DOMAIN_2"/>
    <property type="match status" value="1"/>
</dbReference>